<comment type="caution">
    <text evidence="1">The sequence shown here is derived from an EMBL/GenBank/DDBJ whole genome shotgun (WGS) entry which is preliminary data.</text>
</comment>
<name>A0A853KFR7_9BACL</name>
<dbReference type="AlphaFoldDB" id="A0A853KFR7"/>
<organism evidence="1 2">
    <name type="scientific">Ferroacidibacillus organovorans</name>
    <dbReference type="NCBI Taxonomy" id="1765683"/>
    <lineage>
        <taxon>Bacteria</taxon>
        <taxon>Bacillati</taxon>
        <taxon>Bacillota</taxon>
        <taxon>Bacilli</taxon>
        <taxon>Bacillales</taxon>
        <taxon>Alicyclobacillaceae</taxon>
        <taxon>Ferroacidibacillus</taxon>
    </lineage>
</organism>
<dbReference type="EMBL" id="LSUQ01000003">
    <property type="protein sequence ID" value="OAG95174.1"/>
    <property type="molecule type" value="Genomic_DNA"/>
</dbReference>
<evidence type="ECO:0000313" key="1">
    <source>
        <dbReference type="EMBL" id="OAG95174.1"/>
    </source>
</evidence>
<gene>
    <name evidence="1" type="ORF">AYW79_01675</name>
</gene>
<dbReference type="Proteomes" id="UP000077421">
    <property type="component" value="Unassembled WGS sequence"/>
</dbReference>
<accession>A0A853KFR7</accession>
<evidence type="ECO:0000313" key="2">
    <source>
        <dbReference type="Proteomes" id="UP000077421"/>
    </source>
</evidence>
<sequence>MKITRLISMQIGSGGTNLLGCIWLAPDGELFLPTRQLTSSAEREVTGYVLYLHASFRASVMSLVTVFLCAKLKNGSD</sequence>
<protein>
    <submittedName>
        <fullName evidence="1">Uncharacterized protein</fullName>
    </submittedName>
</protein>
<proteinExistence type="predicted"/>
<reference evidence="1 2" key="1">
    <citation type="submission" date="2016-02" db="EMBL/GenBank/DDBJ databases">
        <title>Draft genome sequence of Acidibacillus ferrooxidans SLC66.</title>
        <authorList>
            <person name="Oliveira G."/>
            <person name="Nancucheo I."/>
            <person name="Dall'Agnol H."/>
            <person name="Johnson B."/>
            <person name="Oliveira R."/>
            <person name="Nunes G.L."/>
            <person name="Tzotzos G."/>
            <person name="Orellana S.C."/>
            <person name="Salim A.C."/>
            <person name="Araujo F.M."/>
        </authorList>
    </citation>
    <scope>NUCLEOTIDE SEQUENCE [LARGE SCALE GENOMIC DNA]</scope>
    <source>
        <strain evidence="1 2">SLC66</strain>
    </source>
</reference>